<feature type="transmembrane region" description="Helical" evidence="2">
    <location>
        <begin position="750"/>
        <end position="768"/>
    </location>
</feature>
<reference evidence="3 4" key="1">
    <citation type="submission" date="2019-01" db="EMBL/GenBank/DDBJ databases">
        <title>PMF-metabolizing Aryl O-demethylase.</title>
        <authorList>
            <person name="Kim M."/>
        </authorList>
    </citation>
    <scope>NUCLEOTIDE SEQUENCE [LARGE SCALE GENOMIC DNA]</scope>
    <source>
        <strain evidence="3 4">PMF1</strain>
    </source>
</reference>
<evidence type="ECO:0000313" key="3">
    <source>
        <dbReference type="EMBL" id="QBE99991.1"/>
    </source>
</evidence>
<dbReference type="EMBL" id="CP035945">
    <property type="protein sequence ID" value="QBE99991.1"/>
    <property type="molecule type" value="Genomic_DNA"/>
</dbReference>
<name>A0A4P6M438_9FIRM</name>
<dbReference type="KEGG" id="bpro:PMF13cell1_05587"/>
<keyword evidence="1" id="KW-0175">Coiled coil</keyword>
<keyword evidence="2" id="KW-1133">Transmembrane helix</keyword>
<evidence type="ECO:0000313" key="4">
    <source>
        <dbReference type="Proteomes" id="UP000289794"/>
    </source>
</evidence>
<proteinExistence type="predicted"/>
<evidence type="ECO:0000256" key="2">
    <source>
        <dbReference type="SAM" id="Phobius"/>
    </source>
</evidence>
<dbReference type="SUPFAM" id="SSF48371">
    <property type="entry name" value="ARM repeat"/>
    <property type="match status" value="1"/>
</dbReference>
<keyword evidence="2" id="KW-0812">Transmembrane</keyword>
<feature type="coiled-coil region" evidence="1">
    <location>
        <begin position="123"/>
        <end position="201"/>
    </location>
</feature>
<organism evidence="3 4">
    <name type="scientific">Blautia producta</name>
    <dbReference type="NCBI Taxonomy" id="33035"/>
    <lineage>
        <taxon>Bacteria</taxon>
        <taxon>Bacillati</taxon>
        <taxon>Bacillota</taxon>
        <taxon>Clostridia</taxon>
        <taxon>Lachnospirales</taxon>
        <taxon>Lachnospiraceae</taxon>
        <taxon>Blautia</taxon>
    </lineage>
</organism>
<dbReference type="RefSeq" id="WP_130182879.1">
    <property type="nucleotide sequence ID" value="NZ_CP035945.1"/>
</dbReference>
<gene>
    <name evidence="3" type="ORF">PMF13cell1_05587</name>
</gene>
<dbReference type="AlphaFoldDB" id="A0A4P6M438"/>
<accession>A0A4P6M438</accession>
<evidence type="ECO:0000256" key="1">
    <source>
        <dbReference type="SAM" id="Coils"/>
    </source>
</evidence>
<dbReference type="InterPro" id="IPR016024">
    <property type="entry name" value="ARM-type_fold"/>
</dbReference>
<keyword evidence="2" id="KW-0472">Membrane</keyword>
<sequence length="1036" mass="112614">MSNESIGKISLDMEVQGDLDKQIKEAAESIGKQIANAVNKSGLDGQLSRLVNDMTKLLNSNLKKTMDNLSRQIDALLKKMTQVKMPSGRAPRKVVMPKRADKGIKTPRAPPTMAPKTNVGVNTDVLKSQMETIEKEMDLVESKIGGQKQKLAELRRQYEATFNDKKRNQLNEQILKTESSIVRLINKMDALGLKYNNLESKMQSATKIKGMPTENAAFKKVMPTESAISKDAARSASKSFAGLPKLMNATTKAASKTTKGFHLFGSAAKSAKKNNDYFKNGLGGTMRQMFKWMIVLPMIVKGITAMARSLSQSLMTNEQFSNSLAQIKTNLMVAFTPIYQAILPAINTLMAALAKASAYVASFISQLFGKTYQQSYQATQGLIDAKDAMGVYGTASDKAADSVKGAAKANEILQRSLMGFDAINKIDDNSNTDTGDDTGNETLSNAPVLVQPSIDPSLLDAATIPWVEKFKNVLARIFDPFKEAWAAEGQNTINSMKTALGYVWQLIKDIGKSFLDVWTNGSGTLVLTNILQIFQGIFNLVGNIAAGLDEAWNKNETGTAIVQALFDIFNTILDTIKQIISSTAEWAGELDFSPLLTSVQTLLEAIAPFAETVGDGLAWFWDNVLLPIAGWAIQTAVPTFLDMLSAALGALNAILTALQPLGQWLFDNLLKPLGEWAGDVFIAAMQIITDLLKKFSDWCLENPETIQNIAIIVASFFAAWKLTTFVSGIGQAISKAGGLIGILKKLSTGFNPVVLAIGAAIAIGVLIIKNWDEISAKAKEVWEFVKKKFQEFMDFLKNVFTHDWTTEFGIIGKVINGLLKNITNIVSDIKQVFKGVIDFVAGVFTGDWSRAWDGIKNILSGVWNGFVDIVKSPINIVIGLINGLLYAVEVMVNGVAGALNSISIDLPGWLEDLTGFSSIGFDLPYWSAPQIPYLAQGGYVKANTPQLAMIGDNKRYGEIVAPEDKMQEMVNAAVRAVAGSGGVSKAELESIVNNAVMRIVTALGQMGFYLDGELLARAVQAIQDGLDMRYNPVKVI</sequence>
<protein>
    <submittedName>
        <fullName evidence="3">Uncharacterized protein</fullName>
    </submittedName>
</protein>
<dbReference type="Proteomes" id="UP000289794">
    <property type="component" value="Chromosome"/>
</dbReference>